<feature type="compositionally biased region" description="Polar residues" evidence="2">
    <location>
        <begin position="25"/>
        <end position="34"/>
    </location>
</feature>
<keyword evidence="1" id="KW-0175">Coiled coil</keyword>
<proteinExistence type="predicted"/>
<feature type="compositionally biased region" description="Gly residues" evidence="2">
    <location>
        <begin position="308"/>
        <end position="319"/>
    </location>
</feature>
<dbReference type="Proteomes" id="UP000250235">
    <property type="component" value="Unassembled WGS sequence"/>
</dbReference>
<dbReference type="AlphaFoldDB" id="A0A2Z7A3N5"/>
<evidence type="ECO:0000313" key="3">
    <source>
        <dbReference type="EMBL" id="KZV15713.1"/>
    </source>
</evidence>
<protein>
    <submittedName>
        <fullName evidence="3">Uncharacterized protein</fullName>
    </submittedName>
</protein>
<feature type="region of interest" description="Disordered" evidence="2">
    <location>
        <begin position="286"/>
        <end position="358"/>
    </location>
</feature>
<evidence type="ECO:0000256" key="2">
    <source>
        <dbReference type="SAM" id="MobiDB-lite"/>
    </source>
</evidence>
<dbReference type="EMBL" id="KV019642">
    <property type="protein sequence ID" value="KZV15713.1"/>
    <property type="molecule type" value="Genomic_DNA"/>
</dbReference>
<evidence type="ECO:0000256" key="1">
    <source>
        <dbReference type="SAM" id="Coils"/>
    </source>
</evidence>
<feature type="coiled-coil region" evidence="1">
    <location>
        <begin position="219"/>
        <end position="246"/>
    </location>
</feature>
<reference evidence="3 4" key="1">
    <citation type="journal article" date="2015" name="Proc. Natl. Acad. Sci. U.S.A.">
        <title>The resurrection genome of Boea hygrometrica: A blueprint for survival of dehydration.</title>
        <authorList>
            <person name="Xiao L."/>
            <person name="Yang G."/>
            <person name="Zhang L."/>
            <person name="Yang X."/>
            <person name="Zhao S."/>
            <person name="Ji Z."/>
            <person name="Zhou Q."/>
            <person name="Hu M."/>
            <person name="Wang Y."/>
            <person name="Chen M."/>
            <person name="Xu Y."/>
            <person name="Jin H."/>
            <person name="Xiao X."/>
            <person name="Hu G."/>
            <person name="Bao F."/>
            <person name="Hu Y."/>
            <person name="Wan P."/>
            <person name="Li L."/>
            <person name="Deng X."/>
            <person name="Kuang T."/>
            <person name="Xiang C."/>
            <person name="Zhu J.K."/>
            <person name="Oliver M.J."/>
            <person name="He Y."/>
        </authorList>
    </citation>
    <scope>NUCLEOTIDE SEQUENCE [LARGE SCALE GENOMIC DNA]</scope>
    <source>
        <strain evidence="4">cv. XS01</strain>
    </source>
</reference>
<organism evidence="3 4">
    <name type="scientific">Dorcoceras hygrometricum</name>
    <dbReference type="NCBI Taxonomy" id="472368"/>
    <lineage>
        <taxon>Eukaryota</taxon>
        <taxon>Viridiplantae</taxon>
        <taxon>Streptophyta</taxon>
        <taxon>Embryophyta</taxon>
        <taxon>Tracheophyta</taxon>
        <taxon>Spermatophyta</taxon>
        <taxon>Magnoliopsida</taxon>
        <taxon>eudicotyledons</taxon>
        <taxon>Gunneridae</taxon>
        <taxon>Pentapetalae</taxon>
        <taxon>asterids</taxon>
        <taxon>lamiids</taxon>
        <taxon>Lamiales</taxon>
        <taxon>Gesneriaceae</taxon>
        <taxon>Didymocarpoideae</taxon>
        <taxon>Trichosporeae</taxon>
        <taxon>Loxocarpinae</taxon>
        <taxon>Dorcoceras</taxon>
    </lineage>
</organism>
<evidence type="ECO:0000313" key="4">
    <source>
        <dbReference type="Proteomes" id="UP000250235"/>
    </source>
</evidence>
<feature type="region of interest" description="Disordered" evidence="2">
    <location>
        <begin position="1"/>
        <end position="35"/>
    </location>
</feature>
<keyword evidence="4" id="KW-1185">Reference proteome</keyword>
<name>A0A2Z7A3N5_9LAMI</name>
<feature type="compositionally biased region" description="Basic and acidic residues" evidence="2">
    <location>
        <begin position="1"/>
        <end position="21"/>
    </location>
</feature>
<accession>A0A2Z7A3N5</accession>
<gene>
    <name evidence="3" type="ORF">F511_11668</name>
</gene>
<sequence length="358" mass="39023">MVQTADKKISDDESMTLEEHLSTIPDGSSLPSTTGEKRCADVCIEAVEFFVFGKLLPVGSLSFCRTLAVVEPAQDFGYRRSTVTTWVSPTDEETSADQLDFSVATPNVEITSAPSQISRPPPADQISLPTASLTSISEYFSDLKASISRIIANQTKYSRRLVTLRAKLCLRSIILREPFSTPLSQQDLAFRSLIQSVRQEAHNPGDVLSIGLKAVRANNAILSTDLADIRKEVKAHKAELFQEMDERLATIRSELLDFRAQAHENHLNLSTQLGFLVYYINRGGDAQKGEGGSSRPQPPPDDQNKPSGGSGSRGSGVGGDSKRRRGSGGSRERHSSGGSGGGHIKRDAEYWINGKRQF</sequence>